<keyword evidence="4 6" id="KW-0175">Coiled coil</keyword>
<dbReference type="InterPro" id="IPR019933">
    <property type="entry name" value="DivIVA_domain"/>
</dbReference>
<reference evidence="8 9" key="1">
    <citation type="submission" date="2010-04" db="EMBL/GenBank/DDBJ databases">
        <authorList>
            <person name="Muzny D."/>
            <person name="Qin X."/>
            <person name="Deng J."/>
            <person name="Jiang H."/>
            <person name="Liu Y."/>
            <person name="Qu J."/>
            <person name="Song X.-Z."/>
            <person name="Zhang L."/>
            <person name="Thornton R."/>
            <person name="Coyle M."/>
            <person name="Francisco L."/>
            <person name="Jackson L."/>
            <person name="Javaid M."/>
            <person name="Korchina V."/>
            <person name="Kovar C."/>
            <person name="Mata R."/>
            <person name="Mathew T."/>
            <person name="Ngo R."/>
            <person name="Nguyen L."/>
            <person name="Nguyen N."/>
            <person name="Okwuonu G."/>
            <person name="Ongeri F."/>
            <person name="Pham C."/>
            <person name="Simmons D."/>
            <person name="Wilczek-Boney K."/>
            <person name="Hale W."/>
            <person name="Jakkamsetti A."/>
            <person name="Pham P."/>
            <person name="Ruth R."/>
            <person name="San Lucas F."/>
            <person name="Warren J."/>
            <person name="Zhang J."/>
            <person name="Zhao Z."/>
            <person name="Zhou C."/>
            <person name="Zhu D."/>
            <person name="Lee S."/>
            <person name="Bess C."/>
            <person name="Blankenburg K."/>
            <person name="Forbes L."/>
            <person name="Fu Q."/>
            <person name="Gubbala S."/>
            <person name="Hirani K."/>
            <person name="Jayaseelan J.C."/>
            <person name="Lara F."/>
            <person name="Munidasa M."/>
            <person name="Palculict T."/>
            <person name="Patil S."/>
            <person name="Pu L.-L."/>
            <person name="Saada N."/>
            <person name="Tang L."/>
            <person name="Weissenberger G."/>
            <person name="Zhu Y."/>
            <person name="Hemphill L."/>
            <person name="Shang Y."/>
            <person name="Youmans B."/>
            <person name="Ayvaz T."/>
            <person name="Ross M."/>
            <person name="Santibanez J."/>
            <person name="Aqrawi P."/>
            <person name="Gross S."/>
            <person name="Joshi V."/>
            <person name="Fowler G."/>
            <person name="Nazareth L."/>
            <person name="Reid J."/>
            <person name="Worley K."/>
            <person name="Petrosino J."/>
            <person name="Highlander S."/>
            <person name="Gibbs R."/>
        </authorList>
    </citation>
    <scope>NUCLEOTIDE SEQUENCE [LARGE SCALE GENOMIC DNA]</scope>
    <source>
        <strain evidence="8 9">DSM 11664</strain>
    </source>
</reference>
<dbReference type="PANTHER" id="PTHR35794:SF1">
    <property type="entry name" value="CELL CYCLE PROTEIN GPSB"/>
    <property type="match status" value="1"/>
</dbReference>
<dbReference type="eggNOG" id="COG3599">
    <property type="taxonomic scope" value="Bacteria"/>
</dbReference>
<evidence type="ECO:0000256" key="2">
    <source>
        <dbReference type="ARBA" id="ARBA00022490"/>
    </source>
</evidence>
<keyword evidence="9" id="KW-1185">Reference proteome</keyword>
<evidence type="ECO:0000256" key="1">
    <source>
        <dbReference type="ARBA" id="ARBA00004496"/>
    </source>
</evidence>
<name>D4YRZ0_9LACO</name>
<proteinExistence type="predicted"/>
<keyword evidence="2" id="KW-0963">Cytoplasm</keyword>
<dbReference type="STRING" id="83683.B1745_04050"/>
<evidence type="ECO:0000313" key="9">
    <source>
        <dbReference type="Proteomes" id="UP000004069"/>
    </source>
</evidence>
<dbReference type="NCBIfam" id="TIGR03544">
    <property type="entry name" value="DivI1A_domain"/>
    <property type="match status" value="1"/>
</dbReference>
<evidence type="ECO:0000256" key="7">
    <source>
        <dbReference type="SAM" id="MobiDB-lite"/>
    </source>
</evidence>
<gene>
    <name evidence="8" type="ORF">HMPREF0493_0268</name>
</gene>
<evidence type="ECO:0000256" key="6">
    <source>
        <dbReference type="SAM" id="Coils"/>
    </source>
</evidence>
<protein>
    <submittedName>
        <fullName evidence="8">DivIVA domain protein</fullName>
    </submittedName>
</protein>
<feature type="compositionally biased region" description="Polar residues" evidence="7">
    <location>
        <begin position="91"/>
        <end position="101"/>
    </location>
</feature>
<dbReference type="Pfam" id="PF05103">
    <property type="entry name" value="DivIVA"/>
    <property type="match status" value="1"/>
</dbReference>
<dbReference type="Gene3D" id="6.10.250.660">
    <property type="match status" value="1"/>
</dbReference>
<comment type="subcellular location">
    <subcellularLocation>
        <location evidence="1">Cytoplasm</location>
    </subcellularLocation>
</comment>
<dbReference type="Proteomes" id="UP000004069">
    <property type="component" value="Unassembled WGS sequence"/>
</dbReference>
<feature type="compositionally biased region" description="Basic and acidic residues" evidence="7">
    <location>
        <begin position="102"/>
        <end position="111"/>
    </location>
</feature>
<feature type="compositionally biased region" description="Basic and acidic residues" evidence="7">
    <location>
        <begin position="198"/>
        <end position="223"/>
    </location>
</feature>
<comment type="caution">
    <text evidence="8">The sequence shown here is derived from an EMBL/GenBank/DDBJ whole genome shotgun (WGS) entry which is preliminary data.</text>
</comment>
<feature type="region of interest" description="Disordered" evidence="7">
    <location>
        <begin position="91"/>
        <end position="111"/>
    </location>
</feature>
<accession>D4YRZ0</accession>
<evidence type="ECO:0000256" key="5">
    <source>
        <dbReference type="ARBA" id="ARBA00023306"/>
    </source>
</evidence>
<evidence type="ECO:0000256" key="3">
    <source>
        <dbReference type="ARBA" id="ARBA00022618"/>
    </source>
</evidence>
<feature type="coiled-coil region" evidence="6">
    <location>
        <begin position="127"/>
        <end position="161"/>
    </location>
</feature>
<dbReference type="InterPro" id="IPR007793">
    <property type="entry name" value="DivIVA_fam"/>
</dbReference>
<dbReference type="GO" id="GO:0051301">
    <property type="term" value="P:cell division"/>
    <property type="evidence" value="ECO:0007669"/>
    <property type="project" value="UniProtKB-KW"/>
</dbReference>
<dbReference type="GO" id="GO:0005737">
    <property type="term" value="C:cytoplasm"/>
    <property type="evidence" value="ECO:0007669"/>
    <property type="project" value="UniProtKB-SubCell"/>
</dbReference>
<evidence type="ECO:0000313" key="8">
    <source>
        <dbReference type="EMBL" id="EFG56084.1"/>
    </source>
</evidence>
<feature type="region of interest" description="Disordered" evidence="7">
    <location>
        <begin position="182"/>
        <end position="262"/>
    </location>
</feature>
<keyword evidence="3" id="KW-0132">Cell division</keyword>
<dbReference type="AlphaFoldDB" id="D4YRZ0"/>
<dbReference type="PANTHER" id="PTHR35794">
    <property type="entry name" value="CELL DIVISION PROTEIN DIVIVA"/>
    <property type="match status" value="1"/>
</dbReference>
<evidence type="ECO:0000256" key="4">
    <source>
        <dbReference type="ARBA" id="ARBA00023054"/>
    </source>
</evidence>
<sequence length="262" mass="30516">MANEEKKVSQITPMDIHNKEFKRRGRNGYDRYEVDKFLDEIVDDYGDALDQVVDLKNKEVDLNKKLDQFEDENENLKNELQQYRQREQEVNEVSVSAQESATRIKKEAQEKADSIINDAKNQIATDTKFEQQQKDTLAEDYDRLKEEVGSFRAQLQEMLKKQITILNDDQWQKALDKYFDTDRYYPEDGSEPIPTANDESKKVDKSAEDALESSHKPTNDDTKPIVGDSPSEETIDVKPQRRTRLNAGPTIIFPDDYKDRKN</sequence>
<keyword evidence="5" id="KW-0131">Cell cycle</keyword>
<organism evidence="8 9">
    <name type="scientific">Lactobacillus amylolyticus DSM 11664</name>
    <dbReference type="NCBI Taxonomy" id="585524"/>
    <lineage>
        <taxon>Bacteria</taxon>
        <taxon>Bacillati</taxon>
        <taxon>Bacillota</taxon>
        <taxon>Bacilli</taxon>
        <taxon>Lactobacillales</taxon>
        <taxon>Lactobacillaceae</taxon>
        <taxon>Lactobacillus</taxon>
    </lineage>
</organism>
<dbReference type="EMBL" id="ADNY01000011">
    <property type="protein sequence ID" value="EFG56084.1"/>
    <property type="molecule type" value="Genomic_DNA"/>
</dbReference>